<evidence type="ECO:0000256" key="1">
    <source>
        <dbReference type="SAM" id="SignalP"/>
    </source>
</evidence>
<accession>A0A2T1KEG7</accession>
<keyword evidence="3" id="KW-1185">Reference proteome</keyword>
<dbReference type="RefSeq" id="WP_106671039.1">
    <property type="nucleotide sequence ID" value="NZ_BMFE01000001.1"/>
</dbReference>
<evidence type="ECO:0008006" key="4">
    <source>
        <dbReference type="Google" id="ProtNLM"/>
    </source>
</evidence>
<feature type="signal peptide" evidence="1">
    <location>
        <begin position="1"/>
        <end position="20"/>
    </location>
</feature>
<dbReference type="SUPFAM" id="SSF53850">
    <property type="entry name" value="Periplasmic binding protein-like II"/>
    <property type="match status" value="1"/>
</dbReference>
<evidence type="ECO:0000313" key="3">
    <source>
        <dbReference type="Proteomes" id="UP000238385"/>
    </source>
</evidence>
<evidence type="ECO:0000313" key="2">
    <source>
        <dbReference type="EMBL" id="PSF08438.1"/>
    </source>
</evidence>
<dbReference type="Proteomes" id="UP000238385">
    <property type="component" value="Unassembled WGS sequence"/>
</dbReference>
<dbReference type="EMBL" id="PXNN01000011">
    <property type="protein sequence ID" value="PSF08438.1"/>
    <property type="molecule type" value="Genomic_DNA"/>
</dbReference>
<gene>
    <name evidence="2" type="ORF">C7H08_07040</name>
</gene>
<keyword evidence="1" id="KW-0732">Signal</keyword>
<organism evidence="2 3">
    <name type="scientific">Marinobacter halophilus</name>
    <dbReference type="NCBI Taxonomy" id="1323740"/>
    <lineage>
        <taxon>Bacteria</taxon>
        <taxon>Pseudomonadati</taxon>
        <taxon>Pseudomonadota</taxon>
        <taxon>Gammaproteobacteria</taxon>
        <taxon>Pseudomonadales</taxon>
        <taxon>Marinobacteraceae</taxon>
        <taxon>Marinobacter</taxon>
    </lineage>
</organism>
<sequence>MSVRALTVVVLLAVVCRAAAADEIVVSLYTFNSPPYQHANPSPDGPQVIGETVDTVRCAMDRAGASIHIRLMPQIRARYTLQRNLVDGYFAVDPSPEMDEAAVISHPVALEKWYWFYQGPRPEPATAKIGVIGGSNEEAWLIQNGFQPSISVRFAEQLPALLRRNRIDLALMDQRVMAALQQDWPSLGRSLESTFLRYAPLHLYLNNHFATKRPDFLSRFNRQLPDCMGAHMQLTQEEQQHLAIVANRLILDLMSEVDLAQAIHQRPGFDTFTDILTEDTIWQALAPQQPTPLASEILALPASENLRRWKADHAGMVTEILLTDHKGALVAMSQLSSDYWQGDEPKFQEVAAETAWGFERKADLWISPIRYDASTTQFQITVSVPIPLHEPNNGVEGVLVLGLAIEEALHNFDQSARERTTETAPF</sequence>
<dbReference type="AlphaFoldDB" id="A0A2T1KEG7"/>
<protein>
    <recommendedName>
        <fullName evidence="4">Solute-binding protein family 3/N-terminal domain-containing protein</fullName>
    </recommendedName>
</protein>
<name>A0A2T1KEG7_9GAMM</name>
<dbReference type="CDD" id="cd18773">
    <property type="entry name" value="PDC1_HK_sensor"/>
    <property type="match status" value="1"/>
</dbReference>
<proteinExistence type="predicted"/>
<comment type="caution">
    <text evidence="2">The sequence shown here is derived from an EMBL/GenBank/DDBJ whole genome shotgun (WGS) entry which is preliminary data.</text>
</comment>
<reference evidence="2 3" key="1">
    <citation type="submission" date="2018-03" db="EMBL/GenBank/DDBJ databases">
        <title>Marinobacter brunus sp. nov., a marine bacterium of Gamma-proteobacteria isolated from the surface seawater of the South China Sea.</title>
        <authorList>
            <person name="Cheng H."/>
            <person name="Wu Y.-H."/>
            <person name="Xamxidin M."/>
            <person name="Xu X.-W."/>
        </authorList>
    </citation>
    <scope>NUCLEOTIDE SEQUENCE [LARGE SCALE GENOMIC DNA]</scope>
    <source>
        <strain evidence="2 3">JCM 30472</strain>
    </source>
</reference>
<feature type="chain" id="PRO_5015777881" description="Solute-binding protein family 3/N-terminal domain-containing protein" evidence="1">
    <location>
        <begin position="21"/>
        <end position="426"/>
    </location>
</feature>
<dbReference type="OrthoDB" id="195732at2"/>